<comment type="caution">
    <text evidence="2">The sequence shown here is derived from an EMBL/GenBank/DDBJ whole genome shotgun (WGS) entry which is preliminary data.</text>
</comment>
<evidence type="ECO:0000313" key="2">
    <source>
        <dbReference type="EMBL" id="MQW68752.1"/>
    </source>
</evidence>
<accession>A0A6G1WGC7</accession>
<dbReference type="AlphaFoldDB" id="A0A6G1WGC7"/>
<sequence length="217" mass="24083">MACRRFWRSGPFSTLCGGTRKTKLSVRGPVRCCQQPTALGGLVDADELQVLAEIEGQRRLLAKRGNSEERGAWFCAWDVMVSVSGVAWHRARELGFTGWFCDRAHVALLADFIAEFDELTDEPSHPALNPEPAVGYPEGRIWRPDYGMRGPWPDLSVRAAGGNSLACFEPRAVRSVRPGRPGIWCGKERQTIRSSVSKQQRASKRALTTAEGESIKR</sequence>
<reference evidence="2" key="1">
    <citation type="journal article" date="2013" name="Genome Biol.">
        <title>Comparative genomics of the core and accessory genomes of 48 Sinorhizobium strains comprising five genospecies.</title>
        <authorList>
            <person name="Sugawara M."/>
            <person name="Epstein B."/>
            <person name="Badgley B.D."/>
            <person name="Unno T."/>
            <person name="Xu L."/>
            <person name="Reese J."/>
            <person name="Gyaneshwar P."/>
            <person name="Denny R."/>
            <person name="Mudge J."/>
            <person name="Bharti A.K."/>
            <person name="Farmer A.D."/>
            <person name="May G.D."/>
            <person name="Woodward J.E."/>
            <person name="Medigue C."/>
            <person name="Vallenet D."/>
            <person name="Lajus A."/>
            <person name="Rouy Z."/>
            <person name="Martinez-Vaz B."/>
            <person name="Tiffin P."/>
            <person name="Young N.D."/>
            <person name="Sadowsky M.J."/>
        </authorList>
    </citation>
    <scope>NUCLEOTIDE SEQUENCE</scope>
    <source>
        <strain evidence="2">M1</strain>
    </source>
</reference>
<dbReference type="EMBL" id="WISB01000037">
    <property type="protein sequence ID" value="MQW68752.1"/>
    <property type="molecule type" value="Genomic_DNA"/>
</dbReference>
<gene>
    <name evidence="2" type="ORF">GHJ91_06040</name>
</gene>
<evidence type="ECO:0000256" key="1">
    <source>
        <dbReference type="SAM" id="MobiDB-lite"/>
    </source>
</evidence>
<organism evidence="2">
    <name type="scientific">Sinorhizobium medicae</name>
    <dbReference type="NCBI Taxonomy" id="110321"/>
    <lineage>
        <taxon>Bacteria</taxon>
        <taxon>Pseudomonadati</taxon>
        <taxon>Pseudomonadota</taxon>
        <taxon>Alphaproteobacteria</taxon>
        <taxon>Hyphomicrobiales</taxon>
        <taxon>Rhizobiaceae</taxon>
        <taxon>Sinorhizobium/Ensifer group</taxon>
        <taxon>Sinorhizobium</taxon>
    </lineage>
</organism>
<proteinExistence type="predicted"/>
<name>A0A6G1WGC7_9HYPH</name>
<feature type="region of interest" description="Disordered" evidence="1">
    <location>
        <begin position="194"/>
        <end position="217"/>
    </location>
</feature>
<protein>
    <submittedName>
        <fullName evidence="2">Uncharacterized protein</fullName>
    </submittedName>
</protein>